<dbReference type="SUPFAM" id="SSF52467">
    <property type="entry name" value="DHS-like NAD/FAD-binding domain"/>
    <property type="match status" value="1"/>
</dbReference>
<evidence type="ECO:0000313" key="8">
    <source>
        <dbReference type="EMBL" id="MEU9350409.1"/>
    </source>
</evidence>
<dbReference type="InterPro" id="IPR000399">
    <property type="entry name" value="TPP-bd_CS"/>
</dbReference>
<name>A0ABV3E2G6_9ACTN</name>
<dbReference type="RefSeq" id="WP_359977096.1">
    <property type="nucleotide sequence ID" value="NZ_JBEZLS010000003.1"/>
</dbReference>
<dbReference type="InterPro" id="IPR012001">
    <property type="entry name" value="Thiamin_PyroP_enz_TPP-bd_dom"/>
</dbReference>
<feature type="domain" description="Thiamine pyrophosphate enzyme TPP-binding" evidence="6">
    <location>
        <begin position="386"/>
        <end position="541"/>
    </location>
</feature>
<reference evidence="8 9" key="1">
    <citation type="submission" date="2024-06" db="EMBL/GenBank/DDBJ databases">
        <title>The Natural Products Discovery Center: Release of the First 8490 Sequenced Strains for Exploring Actinobacteria Biosynthetic Diversity.</title>
        <authorList>
            <person name="Kalkreuter E."/>
            <person name="Kautsar S.A."/>
            <person name="Yang D."/>
            <person name="Bader C.D."/>
            <person name="Teijaro C.N."/>
            <person name="Fluegel L."/>
            <person name="Davis C.M."/>
            <person name="Simpson J.R."/>
            <person name="Lauterbach L."/>
            <person name="Steele A.D."/>
            <person name="Gui C."/>
            <person name="Meng S."/>
            <person name="Li G."/>
            <person name="Viehrig K."/>
            <person name="Ye F."/>
            <person name="Su P."/>
            <person name="Kiefer A.F."/>
            <person name="Nichols A."/>
            <person name="Cepeda A.J."/>
            <person name="Yan W."/>
            <person name="Fan B."/>
            <person name="Jiang Y."/>
            <person name="Adhikari A."/>
            <person name="Zheng C.-J."/>
            <person name="Schuster L."/>
            <person name="Cowan T.M."/>
            <person name="Smanski M.J."/>
            <person name="Chevrette M.G."/>
            <person name="De Carvalho L.P.S."/>
            <person name="Shen B."/>
        </authorList>
    </citation>
    <scope>NUCLEOTIDE SEQUENCE [LARGE SCALE GENOMIC DNA]</scope>
    <source>
        <strain evidence="8 9">NPDC048274</strain>
    </source>
</reference>
<dbReference type="InterPro" id="IPR047211">
    <property type="entry name" value="POXB-like"/>
</dbReference>
<dbReference type="SUPFAM" id="SSF52518">
    <property type="entry name" value="Thiamin diphosphate-binding fold (THDP-binding)"/>
    <property type="match status" value="2"/>
</dbReference>
<dbReference type="InterPro" id="IPR029061">
    <property type="entry name" value="THDP-binding"/>
</dbReference>
<dbReference type="NCBIfam" id="NF006129">
    <property type="entry name" value="PRK08273.1"/>
    <property type="match status" value="1"/>
</dbReference>
<evidence type="ECO:0000256" key="4">
    <source>
        <dbReference type="SAM" id="MobiDB-lite"/>
    </source>
</evidence>
<dbReference type="CDD" id="cd07039">
    <property type="entry name" value="TPP_PYR_POX"/>
    <property type="match status" value="1"/>
</dbReference>
<accession>A0ABV3E2G6</accession>
<evidence type="ECO:0000256" key="1">
    <source>
        <dbReference type="ARBA" id="ARBA00007812"/>
    </source>
</evidence>
<dbReference type="InterPro" id="IPR047210">
    <property type="entry name" value="TPP_PYR_POXB-like"/>
</dbReference>
<dbReference type="InterPro" id="IPR011766">
    <property type="entry name" value="TPP_enzyme_TPP-bd"/>
</dbReference>
<dbReference type="InterPro" id="IPR029035">
    <property type="entry name" value="DHS-like_NAD/FAD-binding_dom"/>
</dbReference>
<evidence type="ECO:0000259" key="7">
    <source>
        <dbReference type="Pfam" id="PF02776"/>
    </source>
</evidence>
<feature type="domain" description="Thiamine pyrophosphate enzyme N-terminal TPP-binding" evidence="7">
    <location>
        <begin position="1"/>
        <end position="118"/>
    </location>
</feature>
<keyword evidence="2 3" id="KW-0786">Thiamine pyrophosphate</keyword>
<dbReference type="Pfam" id="PF02775">
    <property type="entry name" value="TPP_enzyme_C"/>
    <property type="match status" value="1"/>
</dbReference>
<evidence type="ECO:0000256" key="3">
    <source>
        <dbReference type="RuleBase" id="RU362132"/>
    </source>
</evidence>
<feature type="domain" description="Thiamine pyrophosphate enzyme central" evidence="5">
    <location>
        <begin position="196"/>
        <end position="326"/>
    </location>
</feature>
<dbReference type="Gene3D" id="3.40.50.970">
    <property type="match status" value="2"/>
</dbReference>
<gene>
    <name evidence="8" type="ORF">AB0D65_05180</name>
</gene>
<keyword evidence="9" id="KW-1185">Reference proteome</keyword>
<dbReference type="Proteomes" id="UP001551582">
    <property type="component" value="Unassembled WGS sequence"/>
</dbReference>
<evidence type="ECO:0000259" key="6">
    <source>
        <dbReference type="Pfam" id="PF02775"/>
    </source>
</evidence>
<feature type="compositionally biased region" description="Gly residues" evidence="4">
    <location>
        <begin position="600"/>
        <end position="609"/>
    </location>
</feature>
<dbReference type="CDD" id="cd02014">
    <property type="entry name" value="TPP_POX"/>
    <property type="match status" value="1"/>
</dbReference>
<feature type="region of interest" description="Disordered" evidence="4">
    <location>
        <begin position="585"/>
        <end position="609"/>
    </location>
</feature>
<organism evidence="8 9">
    <name type="scientific">Streptomyces griseoloalbus</name>
    <dbReference type="NCBI Taxonomy" id="67303"/>
    <lineage>
        <taxon>Bacteria</taxon>
        <taxon>Bacillati</taxon>
        <taxon>Actinomycetota</taxon>
        <taxon>Actinomycetes</taxon>
        <taxon>Kitasatosporales</taxon>
        <taxon>Streptomycetaceae</taxon>
        <taxon>Streptomyces</taxon>
    </lineage>
</organism>
<evidence type="ECO:0000259" key="5">
    <source>
        <dbReference type="Pfam" id="PF00205"/>
    </source>
</evidence>
<proteinExistence type="inferred from homology"/>
<dbReference type="InterPro" id="IPR047212">
    <property type="entry name" value="TPP_POXB-like"/>
</dbReference>
<dbReference type="PANTHER" id="PTHR42981">
    <property type="entry name" value="PYRUVATE DEHYDROGENASE [UBIQUINONE]"/>
    <property type="match status" value="1"/>
</dbReference>
<sequence length="609" mass="66469">MKVSDYILQRLREWEVDHVFAYAGDGINGLLAAWGRADDHPRFIQSRHEEMSAFQAVGYAKFSGKVGVCAATSGPGAIHLLNGLYDAKLDHVPVVALVGQTNRSAMGGSYQQEVDLQNLYKDVASEFCETAMVPEQLPNLIDRAIRTAYARRTVTAVIIPADVQELDYSPPTHAFKMVPSSMGLGRYAPIPDDADIERAADVLNAGDKVAVLIGQGARGARAEVEELADVLGAGVAKALLGKDVLPDDLPYVTGAIGLLGTRPSYELMQGCDTLLMIGSSFPYTQFMPELDQARGVQIDIDPHMIGLRYPFEVNLVGDAGETLRRLLPHLRRKKRRAWREKVEKDVARWWEVMQRRAAVDADPINPEYVVHALDGRLPDDAIVTADSGSAANWYARHLRLRGRMRGSLSGTLATMGPGVPYAIGAKFAHPERPAIALVGDGAMQMNGMMEMVTAAKYWRGWADPRLVVAVLNNHDLNQVTWEMRAMSGAPQFEESQHIPDLPYAEIAQRIGLEGVRVEKPEQVEAAWDRALTADRPFVIDFRTDPAVPPIPPHAELDQIQAAASAVLQGDSDRASVVKQGFKAKVQEMLPGSRHRADRPGAGGGDSAGE</sequence>
<dbReference type="EMBL" id="JBEZLS010000003">
    <property type="protein sequence ID" value="MEU9350409.1"/>
    <property type="molecule type" value="Genomic_DNA"/>
</dbReference>
<dbReference type="PROSITE" id="PS00187">
    <property type="entry name" value="TPP_ENZYMES"/>
    <property type="match status" value="1"/>
</dbReference>
<comment type="caution">
    <text evidence="8">The sequence shown here is derived from an EMBL/GenBank/DDBJ whole genome shotgun (WGS) entry which is preliminary data.</text>
</comment>
<evidence type="ECO:0000256" key="2">
    <source>
        <dbReference type="ARBA" id="ARBA00023052"/>
    </source>
</evidence>
<dbReference type="Pfam" id="PF00205">
    <property type="entry name" value="TPP_enzyme_M"/>
    <property type="match status" value="1"/>
</dbReference>
<dbReference type="InterPro" id="IPR012000">
    <property type="entry name" value="Thiamin_PyroP_enz_cen_dom"/>
</dbReference>
<protein>
    <submittedName>
        <fullName evidence="8">Thiamine pyrophosphate-requiring protein</fullName>
    </submittedName>
</protein>
<dbReference type="PANTHER" id="PTHR42981:SF2">
    <property type="entry name" value="PYRUVATE DEHYDROGENASE [UBIQUINONE]"/>
    <property type="match status" value="1"/>
</dbReference>
<evidence type="ECO:0000313" key="9">
    <source>
        <dbReference type="Proteomes" id="UP001551582"/>
    </source>
</evidence>
<dbReference type="Pfam" id="PF02776">
    <property type="entry name" value="TPP_enzyme_N"/>
    <property type="match status" value="1"/>
</dbReference>
<dbReference type="Gene3D" id="3.40.50.1220">
    <property type="entry name" value="TPP-binding domain"/>
    <property type="match status" value="1"/>
</dbReference>
<comment type="similarity">
    <text evidence="1 3">Belongs to the TPP enzyme family.</text>
</comment>